<evidence type="ECO:0000256" key="3">
    <source>
        <dbReference type="ARBA" id="ARBA00011245"/>
    </source>
</evidence>
<keyword evidence="6 15" id="KW-0863">Zinc-finger</keyword>
<proteinExistence type="inferred from homology"/>
<evidence type="ECO:0000256" key="5">
    <source>
        <dbReference type="ARBA" id="ARBA00022763"/>
    </source>
</evidence>
<feature type="binding site" evidence="15">
    <location>
        <position position="157"/>
    </location>
    <ligand>
        <name>DNA</name>
        <dbReference type="ChEBI" id="CHEBI:16991"/>
    </ligand>
</feature>
<organism evidence="18 19">
    <name type="scientific">Inmirania thermothiophila</name>
    <dbReference type="NCBI Taxonomy" id="1750597"/>
    <lineage>
        <taxon>Bacteria</taxon>
        <taxon>Pseudomonadati</taxon>
        <taxon>Pseudomonadota</taxon>
        <taxon>Gammaproteobacteria</taxon>
        <taxon>Chromatiales</taxon>
        <taxon>Ectothiorhodospiraceae</taxon>
        <taxon>Inmirania</taxon>
    </lineage>
</organism>
<comment type="cofactor">
    <cofactor evidence="15">
        <name>Zn(2+)</name>
        <dbReference type="ChEBI" id="CHEBI:29105"/>
    </cofactor>
    <text evidence="15">Binds 1 zinc ion per subunit.</text>
</comment>
<feature type="active site" description="Schiff-base intermediate with DNA" evidence="15">
    <location>
        <position position="2"/>
    </location>
</feature>
<evidence type="ECO:0000256" key="2">
    <source>
        <dbReference type="ARBA" id="ARBA00009409"/>
    </source>
</evidence>
<keyword evidence="8 15" id="KW-0862">Zinc</keyword>
<dbReference type="GO" id="GO:0034039">
    <property type="term" value="F:8-oxo-7,8-dihydroguanine DNA N-glycosylase activity"/>
    <property type="evidence" value="ECO:0007669"/>
    <property type="project" value="TreeGrafter"/>
</dbReference>
<feature type="binding site" evidence="15">
    <location>
        <position position="115"/>
    </location>
    <ligand>
        <name>DNA</name>
        <dbReference type="ChEBI" id="CHEBI:16991"/>
    </ligand>
</feature>
<evidence type="ECO:0000256" key="8">
    <source>
        <dbReference type="ARBA" id="ARBA00022833"/>
    </source>
</evidence>
<feature type="active site" description="Proton donor; for delta-elimination activity" evidence="15">
    <location>
        <position position="266"/>
    </location>
</feature>
<evidence type="ECO:0000256" key="14">
    <source>
        <dbReference type="ARBA" id="ARBA00044632"/>
    </source>
</evidence>
<dbReference type="InterPro" id="IPR020629">
    <property type="entry name" value="FPG_Glyclase"/>
</dbReference>
<keyword evidence="12 15" id="KW-0511">Multifunctional enzyme</keyword>
<comment type="subunit">
    <text evidence="3 15">Monomer.</text>
</comment>
<dbReference type="InterPro" id="IPR010663">
    <property type="entry name" value="Znf_FPG/IleRS"/>
</dbReference>
<dbReference type="SMART" id="SM01232">
    <property type="entry name" value="H2TH"/>
    <property type="match status" value="1"/>
</dbReference>
<evidence type="ECO:0000313" key="18">
    <source>
        <dbReference type="EMBL" id="ROR34277.1"/>
    </source>
</evidence>
<keyword evidence="5 15" id="KW-0227">DNA damage</keyword>
<dbReference type="AlphaFoldDB" id="A0A3N1YA50"/>
<keyword evidence="9 15" id="KW-0238">DNA-binding</keyword>
<evidence type="ECO:0000256" key="4">
    <source>
        <dbReference type="ARBA" id="ARBA00022723"/>
    </source>
</evidence>
<dbReference type="InterPro" id="IPR000214">
    <property type="entry name" value="Znf_DNA_glyclase/AP_lyase"/>
</dbReference>
<feature type="domain" description="FPG-type" evidence="16">
    <location>
        <begin position="242"/>
        <end position="276"/>
    </location>
</feature>
<dbReference type="PROSITE" id="PS51068">
    <property type="entry name" value="FPG_CAT"/>
    <property type="match status" value="1"/>
</dbReference>
<dbReference type="Gene3D" id="3.20.190.10">
    <property type="entry name" value="MutM-like, N-terminal"/>
    <property type="match status" value="1"/>
</dbReference>
<dbReference type="OrthoDB" id="9800855at2"/>
<keyword evidence="10 15" id="KW-0234">DNA repair</keyword>
<evidence type="ECO:0000256" key="1">
    <source>
        <dbReference type="ARBA" id="ARBA00001668"/>
    </source>
</evidence>
<keyword evidence="4 15" id="KW-0479">Metal-binding</keyword>
<dbReference type="InterPro" id="IPR012319">
    <property type="entry name" value="FPG_cat"/>
</dbReference>
<dbReference type="GO" id="GO:0003684">
    <property type="term" value="F:damaged DNA binding"/>
    <property type="evidence" value="ECO:0007669"/>
    <property type="project" value="InterPro"/>
</dbReference>
<dbReference type="GO" id="GO:0008270">
    <property type="term" value="F:zinc ion binding"/>
    <property type="evidence" value="ECO:0007669"/>
    <property type="project" value="UniProtKB-UniRule"/>
</dbReference>
<name>A0A3N1YA50_9GAMM</name>
<dbReference type="PROSITE" id="PS51066">
    <property type="entry name" value="ZF_FPG_2"/>
    <property type="match status" value="1"/>
</dbReference>
<dbReference type="InterPro" id="IPR015887">
    <property type="entry name" value="DNA_glyclase_Znf_dom_DNA_BS"/>
</dbReference>
<dbReference type="InterPro" id="IPR015886">
    <property type="entry name" value="H2TH_FPG"/>
</dbReference>
<comment type="catalytic activity">
    <reaction evidence="14 15">
        <text>2'-deoxyribonucleotide-(2'-deoxyribose 5'-phosphate)-2'-deoxyribonucleotide-DNA = a 3'-end 2'-deoxyribonucleotide-(2,3-dehydro-2,3-deoxyribose 5'-phosphate)-DNA + a 5'-end 5'-phospho-2'-deoxyribonucleoside-DNA + H(+)</text>
        <dbReference type="Rhea" id="RHEA:66592"/>
        <dbReference type="Rhea" id="RHEA-COMP:13180"/>
        <dbReference type="Rhea" id="RHEA-COMP:16897"/>
        <dbReference type="Rhea" id="RHEA-COMP:17067"/>
        <dbReference type="ChEBI" id="CHEBI:15378"/>
        <dbReference type="ChEBI" id="CHEBI:136412"/>
        <dbReference type="ChEBI" id="CHEBI:157695"/>
        <dbReference type="ChEBI" id="CHEBI:167181"/>
        <dbReference type="EC" id="4.2.99.18"/>
    </reaction>
</comment>
<dbReference type="SUPFAM" id="SSF81624">
    <property type="entry name" value="N-terminal domain of MutM-like DNA repair proteins"/>
    <property type="match status" value="1"/>
</dbReference>
<dbReference type="FunFam" id="1.10.8.50:FF:000003">
    <property type="entry name" value="Formamidopyrimidine-DNA glycosylase"/>
    <property type="match status" value="1"/>
</dbReference>
<comment type="similarity">
    <text evidence="2 15">Belongs to the FPG family.</text>
</comment>
<dbReference type="InterPro" id="IPR035937">
    <property type="entry name" value="FPG_N"/>
</dbReference>
<comment type="catalytic activity">
    <reaction evidence="1 15">
        <text>Hydrolysis of DNA containing ring-opened 7-methylguanine residues, releasing 2,6-diamino-4-hydroxy-5-(N-methyl)formamidopyrimidine.</text>
        <dbReference type="EC" id="3.2.2.23"/>
    </reaction>
</comment>
<evidence type="ECO:0000313" key="19">
    <source>
        <dbReference type="Proteomes" id="UP000276634"/>
    </source>
</evidence>
<dbReference type="GO" id="GO:0006284">
    <property type="term" value="P:base-excision repair"/>
    <property type="evidence" value="ECO:0007669"/>
    <property type="project" value="InterPro"/>
</dbReference>
<dbReference type="CDD" id="cd08966">
    <property type="entry name" value="EcFpg-like_N"/>
    <property type="match status" value="1"/>
</dbReference>
<feature type="domain" description="Formamidopyrimidine-DNA glycosylase catalytic" evidence="17">
    <location>
        <begin position="2"/>
        <end position="118"/>
    </location>
</feature>
<evidence type="ECO:0000256" key="7">
    <source>
        <dbReference type="ARBA" id="ARBA00022801"/>
    </source>
</evidence>
<dbReference type="Proteomes" id="UP000276634">
    <property type="component" value="Unassembled WGS sequence"/>
</dbReference>
<dbReference type="PROSITE" id="PS01242">
    <property type="entry name" value="ZF_FPG_1"/>
    <property type="match status" value="1"/>
</dbReference>
<evidence type="ECO:0000256" key="9">
    <source>
        <dbReference type="ARBA" id="ARBA00023125"/>
    </source>
</evidence>
<evidence type="ECO:0000259" key="16">
    <source>
        <dbReference type="PROSITE" id="PS51066"/>
    </source>
</evidence>
<dbReference type="Pfam" id="PF01149">
    <property type="entry name" value="Fapy_DNA_glyco"/>
    <property type="match status" value="1"/>
</dbReference>
<evidence type="ECO:0000256" key="13">
    <source>
        <dbReference type="ARBA" id="ARBA00023295"/>
    </source>
</evidence>
<sequence length="276" mass="29661">MPELPEVETTRRGIAPHVEGRRLLGAVVREARLRRPVPPDLHRRIAGARVRAVARRAKYLILELIREDSPAGALLIHLGMSGSLRVLDANAPPGPHDHVDLRLEGGRALRLRDPRRFGLVLFCPGDPPAHPLLAGLGPEPLDPGFDGAALAAALHGRRSAVKAALLDQKVVAGVGNIYACEALFEAGIHPARPAGRIAPVRLARLAGALRAVMAEAVAAGGSTLRDFVGGDGRPGYFQHRFRVYGRAGAPCPRCGGAIRRRLLAQRVTYYCPRCQR</sequence>
<dbReference type="SUPFAM" id="SSF46946">
    <property type="entry name" value="S13-like H2TH domain"/>
    <property type="match status" value="1"/>
</dbReference>
<evidence type="ECO:0000256" key="15">
    <source>
        <dbReference type="HAMAP-Rule" id="MF_00103"/>
    </source>
</evidence>
<evidence type="ECO:0000259" key="17">
    <source>
        <dbReference type="PROSITE" id="PS51068"/>
    </source>
</evidence>
<dbReference type="SUPFAM" id="SSF57716">
    <property type="entry name" value="Glucocorticoid receptor-like (DNA-binding domain)"/>
    <property type="match status" value="1"/>
</dbReference>
<keyword evidence="19" id="KW-1185">Reference proteome</keyword>
<reference evidence="18 19" key="1">
    <citation type="submission" date="2018-11" db="EMBL/GenBank/DDBJ databases">
        <title>Genomic Encyclopedia of Type Strains, Phase IV (KMG-IV): sequencing the most valuable type-strain genomes for metagenomic binning, comparative biology and taxonomic classification.</title>
        <authorList>
            <person name="Goeker M."/>
        </authorList>
    </citation>
    <scope>NUCLEOTIDE SEQUENCE [LARGE SCALE GENOMIC DNA]</scope>
    <source>
        <strain evidence="18 19">DSM 100275</strain>
    </source>
</reference>
<dbReference type="EC" id="4.2.99.18" evidence="15"/>
<dbReference type="HAMAP" id="MF_00103">
    <property type="entry name" value="Fapy_DNA_glycosyl"/>
    <property type="match status" value="1"/>
</dbReference>
<dbReference type="NCBIfam" id="NF002211">
    <property type="entry name" value="PRK01103.1"/>
    <property type="match status" value="1"/>
</dbReference>
<dbReference type="GO" id="GO:0140078">
    <property type="term" value="F:class I DNA-(apurinic or apyrimidinic site) endonuclease activity"/>
    <property type="evidence" value="ECO:0007669"/>
    <property type="project" value="UniProtKB-EC"/>
</dbReference>
<dbReference type="InterPro" id="IPR010979">
    <property type="entry name" value="Ribosomal_uS13-like_H2TH"/>
</dbReference>
<keyword evidence="13 15" id="KW-0326">Glycosidase</keyword>
<keyword evidence="11 15" id="KW-0456">Lyase</keyword>
<dbReference type="Gene3D" id="1.10.8.50">
    <property type="match status" value="1"/>
</dbReference>
<accession>A0A3N1YA50</accession>
<feature type="active site" description="Proton donor" evidence="15">
    <location>
        <position position="3"/>
    </location>
</feature>
<dbReference type="PANTHER" id="PTHR22993:SF9">
    <property type="entry name" value="FORMAMIDOPYRIMIDINE-DNA GLYCOSYLASE"/>
    <property type="match status" value="1"/>
</dbReference>
<feature type="binding site" evidence="15">
    <location>
        <position position="96"/>
    </location>
    <ligand>
        <name>DNA</name>
        <dbReference type="ChEBI" id="CHEBI:16991"/>
    </ligand>
</feature>
<evidence type="ECO:0000256" key="6">
    <source>
        <dbReference type="ARBA" id="ARBA00022771"/>
    </source>
</evidence>
<dbReference type="EMBL" id="RJVI01000001">
    <property type="protein sequence ID" value="ROR34277.1"/>
    <property type="molecule type" value="Genomic_DNA"/>
</dbReference>
<comment type="caution">
    <text evidence="18">The sequence shown here is derived from an EMBL/GenBank/DDBJ whole genome shotgun (WGS) entry which is preliminary data.</text>
</comment>
<comment type="function">
    <text evidence="15">Involved in base excision repair of DNA damaged by oxidation or by mutagenic agents. Acts as DNA glycosylase that recognizes and removes damaged bases. Has a preference for oxidized purines, such as 7,8-dihydro-8-oxoguanine (8-oxoG). Has AP (apurinic/apyrimidinic) lyase activity and introduces nicks in the DNA strand. Cleaves the DNA backbone by beta-delta elimination to generate a single-strand break at the site of the removed base with both 3'- and 5'-phosphates.</text>
</comment>
<dbReference type="Pfam" id="PF06831">
    <property type="entry name" value="H2TH"/>
    <property type="match status" value="1"/>
</dbReference>
<evidence type="ECO:0000256" key="11">
    <source>
        <dbReference type="ARBA" id="ARBA00023239"/>
    </source>
</evidence>
<evidence type="ECO:0000256" key="12">
    <source>
        <dbReference type="ARBA" id="ARBA00023268"/>
    </source>
</evidence>
<keyword evidence="7 15" id="KW-0378">Hydrolase</keyword>
<protein>
    <recommendedName>
        <fullName evidence="15">Formamidopyrimidine-DNA glycosylase</fullName>
        <shortName evidence="15">Fapy-DNA glycosylase</shortName>
        <ecNumber evidence="15">3.2.2.23</ecNumber>
    </recommendedName>
    <alternativeName>
        <fullName evidence="15">DNA-(apurinic or apyrimidinic site) lyase MutM</fullName>
        <shortName evidence="15">AP lyase MutM</shortName>
        <ecNumber evidence="15">4.2.99.18</ecNumber>
    </alternativeName>
</protein>
<dbReference type="PANTHER" id="PTHR22993">
    <property type="entry name" value="FORMAMIDOPYRIMIDINE-DNA GLYCOSYLASE"/>
    <property type="match status" value="1"/>
</dbReference>
<gene>
    <name evidence="15" type="primary">mutM</name>
    <name evidence="15" type="synonym">fpg</name>
    <name evidence="18" type="ORF">EDC57_0173</name>
</gene>
<dbReference type="NCBIfam" id="TIGR00577">
    <property type="entry name" value="fpg"/>
    <property type="match status" value="1"/>
</dbReference>
<dbReference type="SMART" id="SM00898">
    <property type="entry name" value="Fapy_DNA_glyco"/>
    <property type="match status" value="1"/>
</dbReference>
<feature type="active site" description="Proton donor; for beta-elimination activity" evidence="15">
    <location>
        <position position="58"/>
    </location>
</feature>
<dbReference type="RefSeq" id="WP_123399317.1">
    <property type="nucleotide sequence ID" value="NZ_RJVI01000001.1"/>
</dbReference>
<dbReference type="Pfam" id="PF06827">
    <property type="entry name" value="zf-FPG_IleRS"/>
    <property type="match status" value="1"/>
</dbReference>
<dbReference type="EC" id="3.2.2.23" evidence="15"/>
<evidence type="ECO:0000256" key="10">
    <source>
        <dbReference type="ARBA" id="ARBA00023204"/>
    </source>
</evidence>